<evidence type="ECO:0000313" key="8">
    <source>
        <dbReference type="EMBL" id="WQH05551.1"/>
    </source>
</evidence>
<dbReference type="SUPFAM" id="SSF103473">
    <property type="entry name" value="MFS general substrate transporter"/>
    <property type="match status" value="1"/>
</dbReference>
<feature type="transmembrane region" description="Helical" evidence="6">
    <location>
        <begin position="229"/>
        <end position="251"/>
    </location>
</feature>
<feature type="transmembrane region" description="Helical" evidence="6">
    <location>
        <begin position="292"/>
        <end position="310"/>
    </location>
</feature>
<feature type="transmembrane region" description="Helical" evidence="6">
    <location>
        <begin position="263"/>
        <end position="280"/>
    </location>
</feature>
<dbReference type="PANTHER" id="PTHR43124:SF3">
    <property type="entry name" value="CHLORAMPHENICOL EFFLUX PUMP RV0191"/>
    <property type="match status" value="1"/>
</dbReference>
<sequence>MTAPGLLIPAPGSALTPARERLVLWLLALTQFTVIMDFMVMMPLAPQLMTAFSITPAAVSGAVSAYAWCAGLSGLLAVMYIDRFDRKQLLLWMFALFTLSNLACALAPTFEVLIASRAFAGVTGGVLGAIIMAIIGDLIPADRRGAATGVVMTSFSMAAVAGVPTGVMLAAHFGWASPFYLLVVLSVLVWLLAARALPAIDGHLGHPVPLKAVLPNLVALYRVPNHLRAFLLSFMNMATGMLVIPFISPVMVSNLGIAPAEVTYVYLAGGVATLFTARRIGRWSDRVGAHKVYRYMALASAVPMLFVTHMPAMPLVAVILFFPFFMTAVSGRTIPLQALMTTVPEPSRRGGFLSANSAIQSIGSGTGALLGGMTLHTDAAGHIVGYGLNGWLAAGLTVVSILWVGKVRRASELAVIGSPPACSGQLR</sequence>
<organism evidence="8 9">
    <name type="scientific">Duganella zoogloeoides</name>
    <dbReference type="NCBI Taxonomy" id="75659"/>
    <lineage>
        <taxon>Bacteria</taxon>
        <taxon>Pseudomonadati</taxon>
        <taxon>Pseudomonadota</taxon>
        <taxon>Betaproteobacteria</taxon>
        <taxon>Burkholderiales</taxon>
        <taxon>Oxalobacteraceae</taxon>
        <taxon>Telluria group</taxon>
        <taxon>Duganella</taxon>
    </lineage>
</organism>
<keyword evidence="3 6" id="KW-0812">Transmembrane</keyword>
<keyword evidence="5 6" id="KW-0472">Membrane</keyword>
<comment type="subcellular location">
    <subcellularLocation>
        <location evidence="1">Cell membrane</location>
        <topology evidence="1">Multi-pass membrane protein</topology>
    </subcellularLocation>
</comment>
<evidence type="ECO:0000259" key="7">
    <source>
        <dbReference type="PROSITE" id="PS50850"/>
    </source>
</evidence>
<dbReference type="Gene3D" id="1.20.1250.20">
    <property type="entry name" value="MFS general substrate transporter like domains"/>
    <property type="match status" value="1"/>
</dbReference>
<name>A0ABZ0Y0I9_9BURK</name>
<feature type="domain" description="Major facilitator superfamily (MFS) profile" evidence="7">
    <location>
        <begin position="23"/>
        <end position="412"/>
    </location>
</feature>
<accession>A0ABZ0Y0I9</accession>
<gene>
    <name evidence="8" type="ORF">SR858_04195</name>
</gene>
<evidence type="ECO:0000256" key="3">
    <source>
        <dbReference type="ARBA" id="ARBA00022692"/>
    </source>
</evidence>
<feature type="transmembrane region" description="Helical" evidence="6">
    <location>
        <begin position="65"/>
        <end position="82"/>
    </location>
</feature>
<dbReference type="InterPro" id="IPR036259">
    <property type="entry name" value="MFS_trans_sf"/>
</dbReference>
<feature type="transmembrane region" description="Helical" evidence="6">
    <location>
        <begin position="179"/>
        <end position="197"/>
    </location>
</feature>
<evidence type="ECO:0000256" key="1">
    <source>
        <dbReference type="ARBA" id="ARBA00004651"/>
    </source>
</evidence>
<dbReference type="EMBL" id="CP140152">
    <property type="protein sequence ID" value="WQH05551.1"/>
    <property type="molecule type" value="Genomic_DNA"/>
</dbReference>
<evidence type="ECO:0000256" key="4">
    <source>
        <dbReference type="ARBA" id="ARBA00022989"/>
    </source>
</evidence>
<dbReference type="Pfam" id="PF07690">
    <property type="entry name" value="MFS_1"/>
    <property type="match status" value="2"/>
</dbReference>
<feature type="transmembrane region" description="Helical" evidence="6">
    <location>
        <begin position="89"/>
        <end position="108"/>
    </location>
</feature>
<feature type="transmembrane region" description="Helical" evidence="6">
    <location>
        <begin position="22"/>
        <end position="45"/>
    </location>
</feature>
<dbReference type="CDD" id="cd17324">
    <property type="entry name" value="MFS_NepI_like"/>
    <property type="match status" value="1"/>
</dbReference>
<dbReference type="PANTHER" id="PTHR43124">
    <property type="entry name" value="PURINE EFFLUX PUMP PBUE"/>
    <property type="match status" value="1"/>
</dbReference>
<evidence type="ECO:0000313" key="9">
    <source>
        <dbReference type="Proteomes" id="UP001326110"/>
    </source>
</evidence>
<proteinExistence type="predicted"/>
<evidence type="ECO:0000256" key="2">
    <source>
        <dbReference type="ARBA" id="ARBA00022475"/>
    </source>
</evidence>
<dbReference type="Proteomes" id="UP001326110">
    <property type="component" value="Chromosome"/>
</dbReference>
<feature type="transmembrane region" description="Helical" evidence="6">
    <location>
        <begin position="147"/>
        <end position="173"/>
    </location>
</feature>
<protein>
    <submittedName>
        <fullName evidence="8">MFS transporter</fullName>
    </submittedName>
</protein>
<feature type="transmembrane region" description="Helical" evidence="6">
    <location>
        <begin position="114"/>
        <end position="135"/>
    </location>
</feature>
<dbReference type="InterPro" id="IPR011701">
    <property type="entry name" value="MFS"/>
</dbReference>
<keyword evidence="4 6" id="KW-1133">Transmembrane helix</keyword>
<dbReference type="InterPro" id="IPR050189">
    <property type="entry name" value="MFS_Efflux_Transporters"/>
</dbReference>
<reference evidence="8 9" key="1">
    <citation type="submission" date="2023-11" db="EMBL/GenBank/DDBJ databases">
        <title>MicrobeMod: A computational toolkit for identifying prokaryotic methylation and restriction-modification with nanopore sequencing.</title>
        <authorList>
            <person name="Crits-Christoph A."/>
            <person name="Kang S.C."/>
            <person name="Lee H."/>
            <person name="Ostrov N."/>
        </authorList>
    </citation>
    <scope>NUCLEOTIDE SEQUENCE [LARGE SCALE GENOMIC DNA]</scope>
    <source>
        <strain evidence="8 9">ATCC 25935</strain>
    </source>
</reference>
<feature type="transmembrane region" description="Helical" evidence="6">
    <location>
        <begin position="383"/>
        <end position="404"/>
    </location>
</feature>
<keyword evidence="9" id="KW-1185">Reference proteome</keyword>
<evidence type="ECO:0000256" key="5">
    <source>
        <dbReference type="ARBA" id="ARBA00023136"/>
    </source>
</evidence>
<dbReference type="RefSeq" id="WP_019922992.1">
    <property type="nucleotide sequence ID" value="NZ_CP140152.1"/>
</dbReference>
<dbReference type="GeneID" id="43164641"/>
<dbReference type="InterPro" id="IPR020846">
    <property type="entry name" value="MFS_dom"/>
</dbReference>
<evidence type="ECO:0000256" key="6">
    <source>
        <dbReference type="SAM" id="Phobius"/>
    </source>
</evidence>
<keyword evidence="2" id="KW-1003">Cell membrane</keyword>
<dbReference type="PROSITE" id="PS50850">
    <property type="entry name" value="MFS"/>
    <property type="match status" value="1"/>
</dbReference>